<keyword evidence="2 5" id="KW-0853">WD repeat</keyword>
<evidence type="ECO:0000256" key="5">
    <source>
        <dbReference type="PROSITE-ProRule" id="PRU00221"/>
    </source>
</evidence>
<dbReference type="EMBL" id="WNYA01000007">
    <property type="protein sequence ID" value="KAG8564299.1"/>
    <property type="molecule type" value="Genomic_DNA"/>
</dbReference>
<accession>A0AAV7AW49</accession>
<evidence type="ECO:0000256" key="6">
    <source>
        <dbReference type="SAM" id="Coils"/>
    </source>
</evidence>
<dbReference type="SUPFAM" id="SSF50998">
    <property type="entry name" value="Quinoprotein alcohol dehydrogenase-like"/>
    <property type="match status" value="1"/>
</dbReference>
<dbReference type="InterPro" id="IPR055439">
    <property type="entry name" value="Beta-prop_EML_1st"/>
</dbReference>
<evidence type="ECO:0000313" key="11">
    <source>
        <dbReference type="Proteomes" id="UP000824782"/>
    </source>
</evidence>
<dbReference type="Gene3D" id="2.130.10.10">
    <property type="entry name" value="YVTN repeat-like/Quinoprotein amine dehydrogenase"/>
    <property type="match status" value="2"/>
</dbReference>
<dbReference type="InterPro" id="IPR001680">
    <property type="entry name" value="WD40_rpt"/>
</dbReference>
<dbReference type="GO" id="GO:0008017">
    <property type="term" value="F:microtubule binding"/>
    <property type="evidence" value="ECO:0007669"/>
    <property type="project" value="TreeGrafter"/>
</dbReference>
<gene>
    <name evidence="10" type="ORF">GDO81_016411</name>
</gene>
<dbReference type="Pfam" id="PF03451">
    <property type="entry name" value="HELP"/>
    <property type="match status" value="1"/>
</dbReference>
<dbReference type="SUPFAM" id="SSF101898">
    <property type="entry name" value="NHL repeat"/>
    <property type="match status" value="1"/>
</dbReference>
<dbReference type="GO" id="GO:0000226">
    <property type="term" value="P:microtubule cytoskeleton organization"/>
    <property type="evidence" value="ECO:0007669"/>
    <property type="project" value="TreeGrafter"/>
</dbReference>
<reference evidence="10" key="1">
    <citation type="thesis" date="2020" institute="ProQuest LLC" country="789 East Eisenhower Parkway, Ann Arbor, MI, USA">
        <title>Comparative Genomics and Chromosome Evolution.</title>
        <authorList>
            <person name="Mudd A.B."/>
        </authorList>
    </citation>
    <scope>NUCLEOTIDE SEQUENCE</scope>
    <source>
        <strain evidence="10">237g6f4</strain>
        <tissue evidence="10">Blood</tissue>
    </source>
</reference>
<dbReference type="AlphaFoldDB" id="A0AAV7AW49"/>
<evidence type="ECO:0000256" key="4">
    <source>
        <dbReference type="ARBA" id="ARBA00022737"/>
    </source>
</evidence>
<feature type="compositionally biased region" description="Basic and acidic residues" evidence="7">
    <location>
        <begin position="693"/>
        <end position="709"/>
    </location>
</feature>
<dbReference type="SMART" id="SM00320">
    <property type="entry name" value="WD40"/>
    <property type="match status" value="8"/>
</dbReference>
<evidence type="ECO:0000259" key="8">
    <source>
        <dbReference type="Pfam" id="PF23409"/>
    </source>
</evidence>
<keyword evidence="6" id="KW-0175">Coiled coil</keyword>
<dbReference type="InterPro" id="IPR015943">
    <property type="entry name" value="WD40/YVTN_repeat-like_dom_sf"/>
</dbReference>
<evidence type="ECO:0000256" key="7">
    <source>
        <dbReference type="SAM" id="MobiDB-lite"/>
    </source>
</evidence>
<dbReference type="Proteomes" id="UP000824782">
    <property type="component" value="Unassembled WGS sequence"/>
</dbReference>
<evidence type="ECO:0000256" key="3">
    <source>
        <dbReference type="ARBA" id="ARBA00022701"/>
    </source>
</evidence>
<dbReference type="InterPro" id="IPR011047">
    <property type="entry name" value="Quinoprotein_ADH-like_sf"/>
</dbReference>
<evidence type="ECO:0000256" key="2">
    <source>
        <dbReference type="ARBA" id="ARBA00022574"/>
    </source>
</evidence>
<feature type="region of interest" description="Disordered" evidence="7">
    <location>
        <begin position="693"/>
        <end position="719"/>
    </location>
</feature>
<keyword evidence="4" id="KW-0677">Repeat</keyword>
<dbReference type="Pfam" id="PF23414">
    <property type="entry name" value="Beta-prop_EML_2"/>
    <property type="match status" value="1"/>
</dbReference>
<evidence type="ECO:0008006" key="12">
    <source>
        <dbReference type="Google" id="ProtNLM"/>
    </source>
</evidence>
<dbReference type="CDD" id="cd21949">
    <property type="entry name" value="TD_EMAP3"/>
    <property type="match status" value="1"/>
</dbReference>
<keyword evidence="11" id="KW-1185">Reference proteome</keyword>
<comment type="similarity">
    <text evidence="1">Belongs to the WD repeat EMAP family.</text>
</comment>
<evidence type="ECO:0000313" key="10">
    <source>
        <dbReference type="EMBL" id="KAG8564299.1"/>
    </source>
</evidence>
<proteinExistence type="inferred from homology"/>
<dbReference type="GO" id="GO:0005874">
    <property type="term" value="C:microtubule"/>
    <property type="evidence" value="ECO:0007669"/>
    <property type="project" value="UniProtKB-KW"/>
</dbReference>
<dbReference type="PANTHER" id="PTHR13720">
    <property type="entry name" value="WD-40 REPEAT PROTEIN"/>
    <property type="match status" value="1"/>
</dbReference>
<dbReference type="GO" id="GO:0072686">
    <property type="term" value="C:mitotic spindle"/>
    <property type="evidence" value="ECO:0007669"/>
    <property type="project" value="TreeGrafter"/>
</dbReference>
<organism evidence="10 11">
    <name type="scientific">Engystomops pustulosus</name>
    <name type="common">Tungara frog</name>
    <name type="synonym">Physalaemus pustulosus</name>
    <dbReference type="NCBI Taxonomy" id="76066"/>
    <lineage>
        <taxon>Eukaryota</taxon>
        <taxon>Metazoa</taxon>
        <taxon>Chordata</taxon>
        <taxon>Craniata</taxon>
        <taxon>Vertebrata</taxon>
        <taxon>Euteleostomi</taxon>
        <taxon>Amphibia</taxon>
        <taxon>Batrachia</taxon>
        <taxon>Anura</taxon>
        <taxon>Neobatrachia</taxon>
        <taxon>Hyloidea</taxon>
        <taxon>Leptodactylidae</taxon>
        <taxon>Leiuperinae</taxon>
        <taxon>Engystomops</taxon>
    </lineage>
</organism>
<protein>
    <recommendedName>
        <fullName evidence="12">Echinoderm microtubule-associated protein-like 3</fullName>
    </recommendedName>
</protein>
<feature type="repeat" description="WD" evidence="5">
    <location>
        <begin position="490"/>
        <end position="522"/>
    </location>
</feature>
<feature type="domain" description="EML-like first beta-propeller" evidence="8">
    <location>
        <begin position="288"/>
        <end position="563"/>
    </location>
</feature>
<evidence type="ECO:0000256" key="1">
    <source>
        <dbReference type="ARBA" id="ARBA00006489"/>
    </source>
</evidence>
<name>A0AAV7AW49_ENGPU</name>
<dbReference type="InterPro" id="IPR005108">
    <property type="entry name" value="HELP"/>
</dbReference>
<dbReference type="InterPro" id="IPR055442">
    <property type="entry name" value="Beta-prop_EML-like_2nd"/>
</dbReference>
<feature type="repeat" description="WD" evidence="5">
    <location>
        <begin position="573"/>
        <end position="605"/>
    </location>
</feature>
<evidence type="ECO:0000259" key="9">
    <source>
        <dbReference type="Pfam" id="PF23414"/>
    </source>
</evidence>
<dbReference type="Pfam" id="PF00400">
    <property type="entry name" value="WD40"/>
    <property type="match status" value="1"/>
</dbReference>
<sequence>MEEEHSADECQPAGWETRLQAQAEEVMLLKSALCDVLQRLRILEAQFPPGHFSASSPSIIPPVTTVPSPQKTASETLERTDYHRSELCTVGTQTEWSMIDKEPKDCVEAVVGTVTCENDSVNGESADGITESEEVEKVFQSPTPEDGGAAVCAVTPLRLNKKELLRRNSSSDKLVKDAKEKSKKLERKVMSTSNLFSGSSSSKRGNYNIDGMSVKVFLRGRPITMYIPSCIKNHDDQKPELPSEKLQLEWVYGCRGRDARVNLRMLQSGEVIYFTACVIVICDVNRGTQRHFSRHTDCVRCLAVHPDGVRVASGQTAGVDKDGKPMVFIWDSTSLQILHQIGLGFFERGVGCLAFSTQDFGQYLGVIDDCNDHVLSIWDTAKGNKIAETKCTNEPVLCVAFNPVDSSYIVTVGKSHIHFWSWSGASLTKKQGIFGKYKKPRYVQCVLFDRTGDVLTGDSEGQILTWARSAADTRTLGKGAKDTYQISRHTRAHDGSVSSLTALRGGCVLSSGGKDRRLVLWSESLNQMKEYEIPEQYGAVRSVAEGIEGELLVGTTKNALLKGSLEQGFTPVIQGHTDELWGLATHPFQNIFLTCGHDKQLCIWNGNDHTLNWAFVLEDPGLCADFHPNGREVCVGLSTGKWLVLDLQNHKILSVHSDGNEQLSVVRYSPDGNFLAIGSHDNVIYMYSTGQRDHKDYSRDSSIEERYSSQEEGENADGDNFACERTQQYTRYGKCVGHSSFITHLDWSKDGNYIMSNSGDYEILYCEYWEIQNDLIFVLL</sequence>
<dbReference type="PANTHER" id="PTHR13720:SF15">
    <property type="entry name" value="ECHINODERM MICROTUBULE-ASSOCIATED PROTEIN-LIKE 3"/>
    <property type="match status" value="1"/>
</dbReference>
<dbReference type="PROSITE" id="PS50082">
    <property type="entry name" value="WD_REPEATS_2"/>
    <property type="match status" value="2"/>
</dbReference>
<keyword evidence="3" id="KW-0493">Microtubule</keyword>
<feature type="coiled-coil region" evidence="6">
    <location>
        <begin position="168"/>
        <end position="195"/>
    </location>
</feature>
<dbReference type="Pfam" id="PF23409">
    <property type="entry name" value="Beta-prop_EML"/>
    <property type="match status" value="1"/>
</dbReference>
<dbReference type="InterPro" id="IPR050630">
    <property type="entry name" value="WD_repeat_EMAP"/>
</dbReference>
<comment type="caution">
    <text evidence="10">The sequence shown here is derived from an EMBL/GenBank/DDBJ whole genome shotgun (WGS) entry which is preliminary data.</text>
</comment>
<feature type="domain" description="EML-like second beta-propeller" evidence="9">
    <location>
        <begin position="580"/>
        <end position="692"/>
    </location>
</feature>